<feature type="compositionally biased region" description="Polar residues" evidence="1">
    <location>
        <begin position="272"/>
        <end position="283"/>
    </location>
</feature>
<dbReference type="EMBL" id="NIVC01000084">
    <property type="protein sequence ID" value="PAA91524.1"/>
    <property type="molecule type" value="Genomic_DNA"/>
</dbReference>
<feature type="region of interest" description="Disordered" evidence="1">
    <location>
        <begin position="46"/>
        <end position="159"/>
    </location>
</feature>
<reference evidence="2 3" key="1">
    <citation type="submission" date="2017-06" db="EMBL/GenBank/DDBJ databases">
        <title>A platform for efficient transgenesis in Macrostomum lignano, a flatworm model organism for stem cell research.</title>
        <authorList>
            <person name="Berezikov E."/>
        </authorList>
    </citation>
    <scope>NUCLEOTIDE SEQUENCE [LARGE SCALE GENOMIC DNA]</scope>
    <source>
        <strain evidence="2">DV1</strain>
        <tissue evidence="2">Whole organism</tissue>
    </source>
</reference>
<keyword evidence="3" id="KW-1185">Reference proteome</keyword>
<evidence type="ECO:0000313" key="2">
    <source>
        <dbReference type="EMBL" id="PAA91524.1"/>
    </source>
</evidence>
<organism evidence="2 3">
    <name type="scientific">Macrostomum lignano</name>
    <dbReference type="NCBI Taxonomy" id="282301"/>
    <lineage>
        <taxon>Eukaryota</taxon>
        <taxon>Metazoa</taxon>
        <taxon>Spiralia</taxon>
        <taxon>Lophotrochozoa</taxon>
        <taxon>Platyhelminthes</taxon>
        <taxon>Rhabditophora</taxon>
        <taxon>Macrostomorpha</taxon>
        <taxon>Macrostomida</taxon>
        <taxon>Macrostomidae</taxon>
        <taxon>Macrostomum</taxon>
    </lineage>
</organism>
<protein>
    <submittedName>
        <fullName evidence="2">Uncharacterized protein</fullName>
    </submittedName>
</protein>
<proteinExistence type="predicted"/>
<feature type="compositionally biased region" description="Basic residues" evidence="1">
    <location>
        <begin position="429"/>
        <end position="443"/>
    </location>
</feature>
<evidence type="ECO:0000313" key="3">
    <source>
        <dbReference type="Proteomes" id="UP000215902"/>
    </source>
</evidence>
<feature type="compositionally biased region" description="Basic and acidic residues" evidence="1">
    <location>
        <begin position="228"/>
        <end position="237"/>
    </location>
</feature>
<sequence>MASISRTNGNQNGLGVYGRTMKTSVDFAEDYYQPDKYGFKLHGAPESNGFGATTEPKKRSKPIKVHSPKVRTGWDKAAVVANGERSRSSAVKANFDYRPENAERTEKQQPRGSAIDGRFAEIQRKQTHTEMDKVLNPSKERFYQPEMNPKCPTEDSKEFCRRNQRGTYGFMEPLRANYPTDEPGKVRCPSAAARENLEKGRGMAGRLIHQEERSRTPPPSLRLGASQETRENYDRSRGGCMSAVFNQSENIRAGAQDPAPAGRVIKGEAAEQNASRNRGQTAQLFAPGRGAQPDPQPAPRVRPEAQETAAREGAGMRGTFYGGPQTEPQPAPRVRLGGGEVASKLQGTLTSEQYNYRQMPPDPPPAPKVRPEAQEYANRERAVVTKNLLQKYGQLPSDLPPKPHVPPQAWNTAYRSRGSAMKDCINPSKPRRVRRHRRPVSAH</sequence>
<feature type="region of interest" description="Disordered" evidence="1">
    <location>
        <begin position="349"/>
        <end position="375"/>
    </location>
</feature>
<name>A0A267H1G3_9PLAT</name>
<feature type="compositionally biased region" description="Basic and acidic residues" evidence="1">
    <location>
        <begin position="118"/>
        <end position="143"/>
    </location>
</feature>
<dbReference type="Proteomes" id="UP000215902">
    <property type="component" value="Unassembled WGS sequence"/>
</dbReference>
<feature type="compositionally biased region" description="Basic and acidic residues" evidence="1">
    <location>
        <begin position="95"/>
        <end position="109"/>
    </location>
</feature>
<feature type="region of interest" description="Disordered" evidence="1">
    <location>
        <begin position="207"/>
        <end position="336"/>
    </location>
</feature>
<feature type="compositionally biased region" description="Basic residues" evidence="1">
    <location>
        <begin position="58"/>
        <end position="69"/>
    </location>
</feature>
<comment type="caution">
    <text evidence="2">The sequence shown here is derived from an EMBL/GenBank/DDBJ whole genome shotgun (WGS) entry which is preliminary data.</text>
</comment>
<gene>
    <name evidence="2" type="ORF">BOX15_Mlig009461g1</name>
</gene>
<dbReference type="AlphaFoldDB" id="A0A267H1G3"/>
<evidence type="ECO:0000256" key="1">
    <source>
        <dbReference type="SAM" id="MobiDB-lite"/>
    </source>
</evidence>
<feature type="region of interest" description="Disordered" evidence="1">
    <location>
        <begin position="393"/>
        <end position="443"/>
    </location>
</feature>
<accession>A0A267H1G3</accession>